<reference evidence="4 5" key="3">
    <citation type="journal article" date="2017" name="G3 (Bethesda)">
        <title>Comparative analysis highlights variable genome content of wheat rusts and divergence of the mating loci.</title>
        <authorList>
            <person name="Cuomo C.A."/>
            <person name="Bakkeren G."/>
            <person name="Khalil H.B."/>
            <person name="Panwar V."/>
            <person name="Joly D."/>
            <person name="Linning R."/>
            <person name="Sakthikumar S."/>
            <person name="Song X."/>
            <person name="Adiconis X."/>
            <person name="Fan L."/>
            <person name="Goldberg J.M."/>
            <person name="Levin J.Z."/>
            <person name="Young S."/>
            <person name="Zeng Q."/>
            <person name="Anikster Y."/>
            <person name="Bruce M."/>
            <person name="Wang M."/>
            <person name="Yin C."/>
            <person name="McCallum B."/>
            <person name="Szabo L.J."/>
            <person name="Hulbert S."/>
            <person name="Chen X."/>
            <person name="Fellers J.P."/>
        </authorList>
    </citation>
    <scope>NUCLEOTIDE SEQUENCE</scope>
    <source>
        <strain evidence="5">Isolate 1-1 / race 1 (BBBD)</strain>
        <strain evidence="4">isolate 1-1 / race 1 (BBBD)</strain>
    </source>
</reference>
<proteinExistence type="predicted"/>
<evidence type="ECO:0000313" key="5">
    <source>
        <dbReference type="Proteomes" id="UP000005240"/>
    </source>
</evidence>
<protein>
    <submittedName>
        <fullName evidence="3 4">Uncharacterized protein</fullName>
    </submittedName>
</protein>
<dbReference type="Proteomes" id="UP000005240">
    <property type="component" value="Unassembled WGS sequence"/>
</dbReference>
<reference evidence="3" key="2">
    <citation type="submission" date="2016-05" db="EMBL/GenBank/DDBJ databases">
        <title>Comparative analysis highlights variable genome content of wheat rusts and divergence of the mating loci.</title>
        <authorList>
            <person name="Cuomo C.A."/>
            <person name="Bakkeren G."/>
            <person name="Szabo L."/>
            <person name="Khalil H."/>
            <person name="Joly D."/>
            <person name="Goldberg J."/>
            <person name="Young S."/>
            <person name="Zeng Q."/>
            <person name="Fellers J."/>
        </authorList>
    </citation>
    <scope>NUCLEOTIDE SEQUENCE [LARGE SCALE GENOMIC DNA]</scope>
    <source>
        <strain evidence="3">1-1 BBBD Race 1</strain>
    </source>
</reference>
<feature type="coiled-coil region" evidence="1">
    <location>
        <begin position="68"/>
        <end position="98"/>
    </location>
</feature>
<dbReference type="AlphaFoldDB" id="A0A180GNL0"/>
<gene>
    <name evidence="3" type="ORF">PTTG_26987</name>
</gene>
<keyword evidence="5" id="KW-1185">Reference proteome</keyword>
<evidence type="ECO:0000256" key="1">
    <source>
        <dbReference type="SAM" id="Coils"/>
    </source>
</evidence>
<sequence>MKAHRISAATKEKGRTYQTTYPRKPLSNLDSPAVSLVRRRKTGAEQNAPQPPPPQQLGQSDITSLVEEMRFRRELDSARLEEDRARQEEDRARRLAEENITHWRQELDEQAKISSIVNSAINKLDTEDILKPDGSNVRRWEDALRLTAFERFHDQHFFTPGEDKVVDPYYEAIARGIIHSSVHADLSYDLVDYDNSAAVYEHLLSKF</sequence>
<feature type="region of interest" description="Disordered" evidence="2">
    <location>
        <begin position="1"/>
        <end position="60"/>
    </location>
</feature>
<organism evidence="3">
    <name type="scientific">Puccinia triticina (isolate 1-1 / race 1 (BBBD))</name>
    <name type="common">Brown leaf rust fungus</name>
    <dbReference type="NCBI Taxonomy" id="630390"/>
    <lineage>
        <taxon>Eukaryota</taxon>
        <taxon>Fungi</taxon>
        <taxon>Dikarya</taxon>
        <taxon>Basidiomycota</taxon>
        <taxon>Pucciniomycotina</taxon>
        <taxon>Pucciniomycetes</taxon>
        <taxon>Pucciniales</taxon>
        <taxon>Pucciniaceae</taxon>
        <taxon>Puccinia</taxon>
    </lineage>
</organism>
<dbReference type="EMBL" id="ADAS02000040">
    <property type="protein sequence ID" value="OAV94310.1"/>
    <property type="molecule type" value="Genomic_DNA"/>
</dbReference>
<evidence type="ECO:0000313" key="4">
    <source>
        <dbReference type="EnsemblFungi" id="PTTG_26987-t43_1-p1"/>
    </source>
</evidence>
<name>A0A180GNL0_PUCT1</name>
<evidence type="ECO:0000313" key="3">
    <source>
        <dbReference type="EMBL" id="OAV94310.1"/>
    </source>
</evidence>
<evidence type="ECO:0000256" key="2">
    <source>
        <dbReference type="SAM" id="MobiDB-lite"/>
    </source>
</evidence>
<accession>A0A180GNL0</accession>
<keyword evidence="1" id="KW-0175">Coiled coil</keyword>
<reference evidence="4" key="4">
    <citation type="submission" date="2025-05" db="UniProtKB">
        <authorList>
            <consortium name="EnsemblFungi"/>
        </authorList>
    </citation>
    <scope>IDENTIFICATION</scope>
    <source>
        <strain evidence="4">isolate 1-1 / race 1 (BBBD)</strain>
    </source>
</reference>
<dbReference type="EnsemblFungi" id="PTTG_26987-t43_1">
    <property type="protein sequence ID" value="PTTG_26987-t43_1-p1"/>
    <property type="gene ID" value="PTTG_26987"/>
</dbReference>
<dbReference type="VEuPathDB" id="FungiDB:PTTG_26987"/>
<reference evidence="3" key="1">
    <citation type="submission" date="2009-11" db="EMBL/GenBank/DDBJ databases">
        <authorList>
            <consortium name="The Broad Institute Genome Sequencing Platform"/>
            <person name="Ward D."/>
            <person name="Feldgarden M."/>
            <person name="Earl A."/>
            <person name="Young S.K."/>
            <person name="Zeng Q."/>
            <person name="Koehrsen M."/>
            <person name="Alvarado L."/>
            <person name="Berlin A."/>
            <person name="Bochicchio J."/>
            <person name="Borenstein D."/>
            <person name="Chapman S.B."/>
            <person name="Chen Z."/>
            <person name="Engels R."/>
            <person name="Freedman E."/>
            <person name="Gellesch M."/>
            <person name="Goldberg J."/>
            <person name="Griggs A."/>
            <person name="Gujja S."/>
            <person name="Heilman E."/>
            <person name="Heiman D."/>
            <person name="Hepburn T."/>
            <person name="Howarth C."/>
            <person name="Jen D."/>
            <person name="Larson L."/>
            <person name="Lewis B."/>
            <person name="Mehta T."/>
            <person name="Park D."/>
            <person name="Pearson M."/>
            <person name="Roberts A."/>
            <person name="Saif S."/>
            <person name="Shea T."/>
            <person name="Shenoy N."/>
            <person name="Sisk P."/>
            <person name="Stolte C."/>
            <person name="Sykes S."/>
            <person name="Thomson T."/>
            <person name="Walk T."/>
            <person name="White J."/>
            <person name="Yandava C."/>
            <person name="Izard J."/>
            <person name="Baranova O.V."/>
            <person name="Blanton J.M."/>
            <person name="Tanner A.C."/>
            <person name="Dewhirst F.E."/>
            <person name="Haas B."/>
            <person name="Nusbaum C."/>
            <person name="Birren B."/>
        </authorList>
    </citation>
    <scope>NUCLEOTIDE SEQUENCE [LARGE SCALE GENOMIC DNA]</scope>
    <source>
        <strain evidence="3">1-1 BBBD Race 1</strain>
    </source>
</reference>